<dbReference type="EC" id="2.3.1.-" evidence="4"/>
<feature type="domain" description="Peripheral subunit-binding (PSBD)" evidence="7">
    <location>
        <begin position="123"/>
        <end position="163"/>
    </location>
</feature>
<comment type="caution">
    <text evidence="8">The sequence shown here is derived from an EMBL/GenBank/DDBJ whole genome shotgun (WGS) entry which is preliminary data.</text>
</comment>
<evidence type="ECO:0000313" key="8">
    <source>
        <dbReference type="EMBL" id="HHJ53800.1"/>
    </source>
</evidence>
<dbReference type="GO" id="GO:0006086">
    <property type="term" value="P:pyruvate decarboxylation to acetyl-CoA"/>
    <property type="evidence" value="ECO:0007669"/>
    <property type="project" value="InterPro"/>
</dbReference>
<dbReference type="InterPro" id="IPR011053">
    <property type="entry name" value="Single_hybrid_motif"/>
</dbReference>
<keyword evidence="4" id="KW-0808">Transferase</keyword>
<dbReference type="InterPro" id="IPR045257">
    <property type="entry name" value="E2/Pdx1"/>
</dbReference>
<dbReference type="AlphaFoldDB" id="A0A7V5PS07"/>
<dbReference type="CDD" id="cd06849">
    <property type="entry name" value="lipoyl_domain"/>
    <property type="match status" value="1"/>
</dbReference>
<reference evidence="8" key="1">
    <citation type="journal article" date="2020" name="mSystems">
        <title>Genome- and Community-Level Interaction Insights into Carbon Utilization and Element Cycling Functions of Hydrothermarchaeota in Hydrothermal Sediment.</title>
        <authorList>
            <person name="Zhou Z."/>
            <person name="Liu Y."/>
            <person name="Xu W."/>
            <person name="Pan J."/>
            <person name="Luo Z.H."/>
            <person name="Li M."/>
        </authorList>
    </citation>
    <scope>NUCLEOTIDE SEQUENCE [LARGE SCALE GENOMIC DNA]</scope>
    <source>
        <strain evidence="8">HyVt-527</strain>
    </source>
</reference>
<dbReference type="Gene3D" id="3.30.559.10">
    <property type="entry name" value="Chloramphenicol acetyltransferase-like domain"/>
    <property type="match status" value="1"/>
</dbReference>
<evidence type="ECO:0000259" key="6">
    <source>
        <dbReference type="PROSITE" id="PS50968"/>
    </source>
</evidence>
<proteinExistence type="inferred from homology"/>
<dbReference type="PROSITE" id="PS00189">
    <property type="entry name" value="LIPOYL"/>
    <property type="match status" value="1"/>
</dbReference>
<keyword evidence="4" id="KW-0012">Acyltransferase</keyword>
<dbReference type="SUPFAM" id="SSF52777">
    <property type="entry name" value="CoA-dependent acyltransferases"/>
    <property type="match status" value="1"/>
</dbReference>
<dbReference type="SUPFAM" id="SSF51230">
    <property type="entry name" value="Single hybrid motif"/>
    <property type="match status" value="1"/>
</dbReference>
<dbReference type="Pfam" id="PF00364">
    <property type="entry name" value="Biotin_lipoyl"/>
    <property type="match status" value="1"/>
</dbReference>
<keyword evidence="3 4" id="KW-0450">Lipoyl</keyword>
<evidence type="ECO:0000256" key="1">
    <source>
        <dbReference type="ARBA" id="ARBA00001938"/>
    </source>
</evidence>
<dbReference type="Pfam" id="PF00198">
    <property type="entry name" value="2-oxoacid_dh"/>
    <property type="match status" value="1"/>
</dbReference>
<dbReference type="PROSITE" id="PS50968">
    <property type="entry name" value="BIOTINYL_LIPOYL"/>
    <property type="match status" value="1"/>
</dbReference>
<comment type="cofactor">
    <cofactor evidence="1 4">
        <name>(R)-lipoate</name>
        <dbReference type="ChEBI" id="CHEBI:83088"/>
    </cofactor>
</comment>
<name>A0A7V5PS07_CALAY</name>
<dbReference type="Gene3D" id="2.40.50.100">
    <property type="match status" value="1"/>
</dbReference>
<dbReference type="InterPro" id="IPR001078">
    <property type="entry name" value="2-oxoacid_DH_actylTfrase"/>
</dbReference>
<dbReference type="PROSITE" id="PS51826">
    <property type="entry name" value="PSBD"/>
    <property type="match status" value="1"/>
</dbReference>
<evidence type="ECO:0000256" key="2">
    <source>
        <dbReference type="ARBA" id="ARBA00007317"/>
    </source>
</evidence>
<gene>
    <name evidence="8" type="ORF">ENJ89_11440</name>
</gene>
<dbReference type="InterPro" id="IPR036625">
    <property type="entry name" value="E3-bd_dom_sf"/>
</dbReference>
<accession>A0A7V5PS07</accession>
<dbReference type="EMBL" id="DROD01000723">
    <property type="protein sequence ID" value="HHJ53800.1"/>
    <property type="molecule type" value="Genomic_DNA"/>
</dbReference>
<organism evidence="8">
    <name type="scientific">Caldithrix abyssi</name>
    <dbReference type="NCBI Taxonomy" id="187145"/>
    <lineage>
        <taxon>Bacteria</taxon>
        <taxon>Pseudomonadati</taxon>
        <taxon>Calditrichota</taxon>
        <taxon>Calditrichia</taxon>
        <taxon>Calditrichales</taxon>
        <taxon>Calditrichaceae</taxon>
        <taxon>Caldithrix</taxon>
    </lineage>
</organism>
<feature type="non-terminal residue" evidence="8">
    <location>
        <position position="229"/>
    </location>
</feature>
<evidence type="ECO:0000256" key="5">
    <source>
        <dbReference type="SAM" id="MobiDB-lite"/>
    </source>
</evidence>
<dbReference type="GO" id="GO:0016746">
    <property type="term" value="F:acyltransferase activity"/>
    <property type="evidence" value="ECO:0007669"/>
    <property type="project" value="UniProtKB-KW"/>
</dbReference>
<dbReference type="Gene3D" id="4.10.320.10">
    <property type="entry name" value="E3-binding domain"/>
    <property type="match status" value="1"/>
</dbReference>
<dbReference type="PANTHER" id="PTHR23151:SF90">
    <property type="entry name" value="DIHYDROLIPOYLLYSINE-RESIDUE ACETYLTRANSFERASE COMPONENT OF PYRUVATE DEHYDROGENASE COMPLEX, MITOCHONDRIAL-RELATED"/>
    <property type="match status" value="1"/>
</dbReference>
<evidence type="ECO:0000256" key="4">
    <source>
        <dbReference type="RuleBase" id="RU003423"/>
    </source>
</evidence>
<dbReference type="GO" id="GO:0045254">
    <property type="term" value="C:pyruvate dehydrogenase complex"/>
    <property type="evidence" value="ECO:0007669"/>
    <property type="project" value="InterPro"/>
</dbReference>
<dbReference type="PANTHER" id="PTHR23151">
    <property type="entry name" value="DIHYDROLIPOAMIDE ACETYL/SUCCINYL-TRANSFERASE-RELATED"/>
    <property type="match status" value="1"/>
</dbReference>
<dbReference type="SUPFAM" id="SSF47005">
    <property type="entry name" value="Peripheral subunit-binding domain of 2-oxo acid dehydrogenase complex"/>
    <property type="match status" value="1"/>
</dbReference>
<evidence type="ECO:0000256" key="3">
    <source>
        <dbReference type="ARBA" id="ARBA00022823"/>
    </source>
</evidence>
<dbReference type="Proteomes" id="UP000886124">
    <property type="component" value="Unassembled WGS sequence"/>
</dbReference>
<feature type="region of interest" description="Disordered" evidence="5">
    <location>
        <begin position="81"/>
        <end position="121"/>
    </location>
</feature>
<protein>
    <recommendedName>
        <fullName evidence="4">Dihydrolipoamide acetyltransferase component of pyruvate dehydrogenase complex</fullName>
        <ecNumber evidence="4">2.3.1.-</ecNumber>
    </recommendedName>
</protein>
<dbReference type="InterPro" id="IPR000089">
    <property type="entry name" value="Biotin_lipoyl"/>
</dbReference>
<comment type="similarity">
    <text evidence="2 4">Belongs to the 2-oxoacid dehydrogenase family.</text>
</comment>
<sequence length="229" mass="24933">MKFEMVMPKMGESITEGTILKWLKKEGDTVGKDEIILEISTDKVDSEIPTPVPGKIVQILAQEGDTVEVGKPIAVIETEAAAQAETAEPPAPQEETAVTQEETQPAVEPAPAKTPPKQKGKRFYSPVVMKIAAEENISMAELESLTGSGVNGRVTKKDVLAYLKTRQAPVAATPASTQTPQVVKTGSEQIIPLDNMRRKIAEHMIHSKHTSAHVSLYTEVDMLNIDRIR</sequence>
<dbReference type="InterPro" id="IPR003016">
    <property type="entry name" value="2-oxoA_DH_lipoyl-BS"/>
</dbReference>
<dbReference type="InterPro" id="IPR004167">
    <property type="entry name" value="PSBD"/>
</dbReference>
<feature type="compositionally biased region" description="Low complexity" evidence="5">
    <location>
        <begin position="81"/>
        <end position="106"/>
    </location>
</feature>
<evidence type="ECO:0000259" key="7">
    <source>
        <dbReference type="PROSITE" id="PS51826"/>
    </source>
</evidence>
<dbReference type="Pfam" id="PF02817">
    <property type="entry name" value="E3_binding"/>
    <property type="match status" value="1"/>
</dbReference>
<feature type="domain" description="Lipoyl-binding" evidence="6">
    <location>
        <begin position="2"/>
        <end position="77"/>
    </location>
</feature>
<dbReference type="InterPro" id="IPR023213">
    <property type="entry name" value="CAT-like_dom_sf"/>
</dbReference>